<dbReference type="Proteomes" id="UP000070700">
    <property type="component" value="Unassembled WGS sequence"/>
</dbReference>
<feature type="region of interest" description="Disordered" evidence="1">
    <location>
        <begin position="221"/>
        <end position="242"/>
    </location>
</feature>
<evidence type="ECO:0000313" key="2">
    <source>
        <dbReference type="EMBL" id="KUJ15015.1"/>
    </source>
</evidence>
<dbReference type="OrthoDB" id="7464126at2759"/>
<keyword evidence="3" id="KW-1185">Reference proteome</keyword>
<feature type="compositionally biased region" description="Basic and acidic residues" evidence="1">
    <location>
        <begin position="221"/>
        <end position="230"/>
    </location>
</feature>
<feature type="compositionally biased region" description="Basic and acidic residues" evidence="1">
    <location>
        <begin position="289"/>
        <end position="301"/>
    </location>
</feature>
<sequence>MSFGFSIGDFLALTQLASNVVSGARRACGAHNELTREVNSLHIVLRQLSREVSKPKSILNSENAERKAELATLVEHCHKVLKVLDDILKKYNGLPDEKRRVTKLWKRVQFGNGEMQDLSKIRLELSTHTNIITMFLNLSAAGSLGKVEEHMNSHGEELKAKEFRRELVKEGYSSTVLSKYKTLIRGYVKELGDRGALDELSLEDIEEDTSDNAPDIFHENLVSEERKASPQEESTADSTDSTLAVHNEVLVDDAVQHSWVEIRKSYTPSTDEEVTEPYDRAPSQQTHDPYVEGERSDDDKPFSSWSSSWVTKTGNKEGESDATTNKSIDLGGIGALRTATTAPGSPVFITDNSKGPGTGVHIWDSALPFPPTSLAPSHELNLISLVLDTSIIPLCQQFARSQDTDSRRQHRRRLSNLRALIRKLVLRRLDAVDSLVSVTGEYVYQSRNSEAVLKKRNLLQRTEAVLENLHNLYHKGVYMDFSLYLSHNYLASSRPEDRDYGTTYPSRERENTPSRDPPKDSTHWSPVLAPNTSQNNLRQHEVSF</sequence>
<dbReference type="PANTHER" id="PTHR38886:SF1">
    <property type="entry name" value="NACHT-NTPASE AND P-LOOP NTPASES N-TERMINAL DOMAIN-CONTAINING PROTEIN"/>
    <property type="match status" value="1"/>
</dbReference>
<dbReference type="InParanoid" id="A0A194X4B4"/>
<feature type="compositionally biased region" description="Polar residues" evidence="1">
    <location>
        <begin position="303"/>
        <end position="313"/>
    </location>
</feature>
<evidence type="ECO:0000256" key="1">
    <source>
        <dbReference type="SAM" id="MobiDB-lite"/>
    </source>
</evidence>
<feature type="compositionally biased region" description="Polar residues" evidence="1">
    <location>
        <begin position="231"/>
        <end position="242"/>
    </location>
</feature>
<dbReference type="RefSeq" id="XP_018069370.1">
    <property type="nucleotide sequence ID" value="XM_018218565.1"/>
</dbReference>
<feature type="compositionally biased region" description="Basic and acidic residues" evidence="1">
    <location>
        <begin position="494"/>
        <end position="522"/>
    </location>
</feature>
<dbReference type="EMBL" id="KQ947419">
    <property type="protein sequence ID" value="KUJ15015.1"/>
    <property type="molecule type" value="Genomic_DNA"/>
</dbReference>
<reference evidence="2 3" key="1">
    <citation type="submission" date="2015-10" db="EMBL/GenBank/DDBJ databases">
        <title>Full genome of DAOMC 229536 Phialocephala scopiformis, a fungal endophyte of spruce producing the potent anti-insectan compound rugulosin.</title>
        <authorList>
            <consortium name="DOE Joint Genome Institute"/>
            <person name="Walker A.K."/>
            <person name="Frasz S.L."/>
            <person name="Seifert K.A."/>
            <person name="Miller J.D."/>
            <person name="Mondo S.J."/>
            <person name="Labutti K."/>
            <person name="Lipzen A."/>
            <person name="Dockter R."/>
            <person name="Kennedy M."/>
            <person name="Grigoriev I.V."/>
            <person name="Spatafora J.W."/>
        </authorList>
    </citation>
    <scope>NUCLEOTIDE SEQUENCE [LARGE SCALE GENOMIC DNA]</scope>
    <source>
        <strain evidence="2 3">CBS 120377</strain>
    </source>
</reference>
<proteinExistence type="predicted"/>
<organism evidence="2 3">
    <name type="scientific">Mollisia scopiformis</name>
    <name type="common">Conifer needle endophyte fungus</name>
    <name type="synonym">Phialocephala scopiformis</name>
    <dbReference type="NCBI Taxonomy" id="149040"/>
    <lineage>
        <taxon>Eukaryota</taxon>
        <taxon>Fungi</taxon>
        <taxon>Dikarya</taxon>
        <taxon>Ascomycota</taxon>
        <taxon>Pezizomycotina</taxon>
        <taxon>Leotiomycetes</taxon>
        <taxon>Helotiales</taxon>
        <taxon>Mollisiaceae</taxon>
        <taxon>Mollisia</taxon>
    </lineage>
</organism>
<dbReference type="AlphaFoldDB" id="A0A194X4B4"/>
<gene>
    <name evidence="2" type="ORF">LY89DRAFT_720429</name>
</gene>
<feature type="region of interest" description="Disordered" evidence="1">
    <location>
        <begin position="266"/>
        <end position="326"/>
    </location>
</feature>
<feature type="region of interest" description="Disordered" evidence="1">
    <location>
        <begin position="494"/>
        <end position="544"/>
    </location>
</feature>
<protein>
    <recommendedName>
        <fullName evidence="4">Fungal N-terminal domain-containing protein</fullName>
    </recommendedName>
</protein>
<evidence type="ECO:0000313" key="3">
    <source>
        <dbReference type="Proteomes" id="UP000070700"/>
    </source>
</evidence>
<evidence type="ECO:0008006" key="4">
    <source>
        <dbReference type="Google" id="ProtNLM"/>
    </source>
</evidence>
<accession>A0A194X4B4</accession>
<dbReference type="STRING" id="149040.A0A194X4B4"/>
<name>A0A194X4B4_MOLSC</name>
<dbReference type="KEGG" id="psco:LY89DRAFT_720429"/>
<dbReference type="PANTHER" id="PTHR38886">
    <property type="entry name" value="SESA DOMAIN-CONTAINING PROTEIN"/>
    <property type="match status" value="1"/>
</dbReference>
<dbReference type="GeneID" id="28828291"/>